<dbReference type="InterPro" id="IPR001907">
    <property type="entry name" value="ClpP"/>
</dbReference>
<evidence type="ECO:0000313" key="5">
    <source>
        <dbReference type="EMBL" id="KKL85866.1"/>
    </source>
</evidence>
<keyword evidence="2" id="KW-0963">Cytoplasm</keyword>
<evidence type="ECO:0000256" key="4">
    <source>
        <dbReference type="SAM" id="Phobius"/>
    </source>
</evidence>
<dbReference type="Gene3D" id="3.90.226.10">
    <property type="entry name" value="2-enoyl-CoA Hydratase, Chain A, domain 1"/>
    <property type="match status" value="1"/>
</dbReference>
<organism evidence="5">
    <name type="scientific">marine sediment metagenome</name>
    <dbReference type="NCBI Taxonomy" id="412755"/>
    <lineage>
        <taxon>unclassified sequences</taxon>
        <taxon>metagenomes</taxon>
        <taxon>ecological metagenomes</taxon>
    </lineage>
</organism>
<dbReference type="EMBL" id="LAZR01021280">
    <property type="protein sequence ID" value="KKL85866.1"/>
    <property type="molecule type" value="Genomic_DNA"/>
</dbReference>
<protein>
    <recommendedName>
        <fullName evidence="6">Endopeptidase Clp</fullName>
    </recommendedName>
</protein>
<feature type="non-terminal residue" evidence="5">
    <location>
        <position position="187"/>
    </location>
</feature>
<keyword evidence="3" id="KW-0378">Hydrolase</keyword>
<reference evidence="5" key="1">
    <citation type="journal article" date="2015" name="Nature">
        <title>Complex archaea that bridge the gap between prokaryotes and eukaryotes.</title>
        <authorList>
            <person name="Spang A."/>
            <person name="Saw J.H."/>
            <person name="Jorgensen S.L."/>
            <person name="Zaremba-Niedzwiedzka K."/>
            <person name="Martijn J."/>
            <person name="Lind A.E."/>
            <person name="van Eijk R."/>
            <person name="Schleper C."/>
            <person name="Guy L."/>
            <person name="Ettema T.J."/>
        </authorList>
    </citation>
    <scope>NUCLEOTIDE SEQUENCE</scope>
</reference>
<dbReference type="SUPFAM" id="SSF52096">
    <property type="entry name" value="ClpP/crotonase"/>
    <property type="match status" value="1"/>
</dbReference>
<evidence type="ECO:0000256" key="1">
    <source>
        <dbReference type="ARBA" id="ARBA00007039"/>
    </source>
</evidence>
<keyword evidence="4" id="KW-0472">Membrane</keyword>
<dbReference type="PANTHER" id="PTHR10381">
    <property type="entry name" value="ATP-DEPENDENT CLP PROTEASE PROTEOLYTIC SUBUNIT"/>
    <property type="match status" value="1"/>
</dbReference>
<dbReference type="GO" id="GO:0009368">
    <property type="term" value="C:endopeptidase Clp complex"/>
    <property type="evidence" value="ECO:0007669"/>
    <property type="project" value="TreeGrafter"/>
</dbReference>
<dbReference type="InterPro" id="IPR023562">
    <property type="entry name" value="ClpP/TepA"/>
</dbReference>
<accession>A0A0F9G609</accession>
<dbReference type="Pfam" id="PF00574">
    <property type="entry name" value="CLP_protease"/>
    <property type="match status" value="1"/>
</dbReference>
<dbReference type="GO" id="GO:0004252">
    <property type="term" value="F:serine-type endopeptidase activity"/>
    <property type="evidence" value="ECO:0007669"/>
    <property type="project" value="InterPro"/>
</dbReference>
<keyword evidence="4" id="KW-0812">Transmembrane</keyword>
<dbReference type="InterPro" id="IPR029045">
    <property type="entry name" value="ClpP/crotonase-like_dom_sf"/>
</dbReference>
<sequence length="187" mass="20973">MAKKKSKKLKKRSIPDIKIDQILLRDRHLFLFNDINEKIAKGIVQNLYALDVINHKRIILKINSPGGHISDGIAILDAIRTIKSPVITWITGIACSMAALISVTGGLRVMTEDSIWMAHPPSGGVGGDYFNYERDRMKLLDLHEETIDEILKKCTKLTPKEIMKGKTGELWLSAKECLKKGIVDKIV</sequence>
<comment type="caution">
    <text evidence="5">The sequence shown here is derived from an EMBL/GenBank/DDBJ whole genome shotgun (WGS) entry which is preliminary data.</text>
</comment>
<name>A0A0F9G609_9ZZZZ</name>
<evidence type="ECO:0000256" key="3">
    <source>
        <dbReference type="ARBA" id="ARBA00022801"/>
    </source>
</evidence>
<dbReference type="GO" id="GO:0006515">
    <property type="term" value="P:protein quality control for misfolded or incompletely synthesized proteins"/>
    <property type="evidence" value="ECO:0007669"/>
    <property type="project" value="TreeGrafter"/>
</dbReference>
<evidence type="ECO:0008006" key="6">
    <source>
        <dbReference type="Google" id="ProtNLM"/>
    </source>
</evidence>
<evidence type="ECO:0000256" key="2">
    <source>
        <dbReference type="ARBA" id="ARBA00022490"/>
    </source>
</evidence>
<gene>
    <name evidence="5" type="ORF">LCGC14_1950490</name>
</gene>
<keyword evidence="4" id="KW-1133">Transmembrane helix</keyword>
<dbReference type="CDD" id="cd07016">
    <property type="entry name" value="S14_ClpP_1"/>
    <property type="match status" value="1"/>
</dbReference>
<dbReference type="PANTHER" id="PTHR10381:SF70">
    <property type="entry name" value="ATP-DEPENDENT CLP PROTEASE PROTEOLYTIC SUBUNIT"/>
    <property type="match status" value="1"/>
</dbReference>
<dbReference type="PRINTS" id="PR00127">
    <property type="entry name" value="CLPPROTEASEP"/>
</dbReference>
<proteinExistence type="inferred from homology"/>
<dbReference type="GO" id="GO:0004176">
    <property type="term" value="F:ATP-dependent peptidase activity"/>
    <property type="evidence" value="ECO:0007669"/>
    <property type="project" value="InterPro"/>
</dbReference>
<feature type="transmembrane region" description="Helical" evidence="4">
    <location>
        <begin position="86"/>
        <end position="107"/>
    </location>
</feature>
<dbReference type="GO" id="GO:0051117">
    <property type="term" value="F:ATPase binding"/>
    <property type="evidence" value="ECO:0007669"/>
    <property type="project" value="TreeGrafter"/>
</dbReference>
<comment type="similarity">
    <text evidence="1">Belongs to the peptidase S14 family.</text>
</comment>
<dbReference type="AlphaFoldDB" id="A0A0F9G609"/>